<protein>
    <submittedName>
        <fullName evidence="1">Uncharacterized protein</fullName>
    </submittedName>
</protein>
<evidence type="ECO:0000313" key="1">
    <source>
        <dbReference type="EMBL" id="GIJ83053.1"/>
    </source>
</evidence>
<dbReference type="OrthoDB" id="4365062at2759"/>
<reference evidence="1 2" key="1">
    <citation type="submission" date="2018-10" db="EMBL/GenBank/DDBJ databases">
        <title>Pan-genome distribution and transcriptional activeness of fungal secondary metabolism genes in Aspergillus section Fumigati.</title>
        <authorList>
            <person name="Takahashi H."/>
            <person name="Umemura M."/>
            <person name="Ninomiya A."/>
            <person name="Kusuya Y."/>
            <person name="Urayama S."/>
            <person name="Shimizu M."/>
            <person name="Watanabe A."/>
            <person name="Kamei K."/>
            <person name="Yaguchi T."/>
            <person name="Hagiwara D."/>
        </authorList>
    </citation>
    <scope>NUCLEOTIDE SEQUENCE [LARGE SCALE GENOMIC DNA]</scope>
    <source>
        <strain evidence="1 2">IFM 55266</strain>
    </source>
</reference>
<name>A0A9P3B5B3_9EURO</name>
<dbReference type="EMBL" id="BHVY01000001">
    <property type="protein sequence ID" value="GIJ83053.1"/>
    <property type="molecule type" value="Genomic_DNA"/>
</dbReference>
<gene>
    <name evidence="1" type="ORF">Asppvi_001570</name>
</gene>
<dbReference type="GeneID" id="67000183"/>
<sequence length="79" mass="8708">MSPLSIPSTPREVEASKYIQGAWVAFAKDPHKGLRKYGWPDYKPHGNTLINLALNNSLAPVFTSPKGWDSHCNGSIFVP</sequence>
<comment type="caution">
    <text evidence="1">The sequence shown here is derived from an EMBL/GenBank/DDBJ whole genome shotgun (WGS) entry which is preliminary data.</text>
</comment>
<dbReference type="AlphaFoldDB" id="A0A9P3B5B3"/>
<organism evidence="1 2">
    <name type="scientific">Aspergillus pseudoviridinutans</name>
    <dbReference type="NCBI Taxonomy" id="1517512"/>
    <lineage>
        <taxon>Eukaryota</taxon>
        <taxon>Fungi</taxon>
        <taxon>Dikarya</taxon>
        <taxon>Ascomycota</taxon>
        <taxon>Pezizomycotina</taxon>
        <taxon>Eurotiomycetes</taxon>
        <taxon>Eurotiomycetidae</taxon>
        <taxon>Eurotiales</taxon>
        <taxon>Aspergillaceae</taxon>
        <taxon>Aspergillus</taxon>
        <taxon>Aspergillus subgen. Fumigati</taxon>
    </lineage>
</organism>
<dbReference type="Proteomes" id="UP001043456">
    <property type="component" value="Unassembled WGS sequence"/>
</dbReference>
<evidence type="ECO:0000313" key="2">
    <source>
        <dbReference type="Proteomes" id="UP001043456"/>
    </source>
</evidence>
<dbReference type="RefSeq" id="XP_043153800.1">
    <property type="nucleotide sequence ID" value="XM_043297865.1"/>
</dbReference>
<keyword evidence="2" id="KW-1185">Reference proteome</keyword>
<accession>A0A9P3B5B3</accession>
<proteinExistence type="predicted"/>